<comment type="caution">
    <text evidence="9">The sequence shown here is derived from an EMBL/GenBank/DDBJ whole genome shotgun (WGS) entry which is preliminary data.</text>
</comment>
<feature type="transmembrane region" description="Helical" evidence="8">
    <location>
        <begin position="104"/>
        <end position="124"/>
    </location>
</feature>
<dbReference type="AlphaFoldDB" id="A0A0J8U515"/>
<evidence type="ECO:0000256" key="3">
    <source>
        <dbReference type="ARBA" id="ARBA00022448"/>
    </source>
</evidence>
<evidence type="ECO:0000313" key="10">
    <source>
        <dbReference type="Proteomes" id="UP000037594"/>
    </source>
</evidence>
<dbReference type="Gene3D" id="1.50.10.150">
    <property type="entry name" value="Voltage-dependent anion channel"/>
    <property type="match status" value="1"/>
</dbReference>
<feature type="transmembrane region" description="Helical" evidence="8">
    <location>
        <begin position="173"/>
        <end position="200"/>
    </location>
</feature>
<dbReference type="PANTHER" id="PTHR31686:SF1">
    <property type="entry name" value="SULFITE EFFLUX PUMP SSU1"/>
    <property type="match status" value="1"/>
</dbReference>
<dbReference type="InterPro" id="IPR051629">
    <property type="entry name" value="Sulfite_efflux_TDT"/>
</dbReference>
<dbReference type="CDD" id="cd09319">
    <property type="entry name" value="TDT_like_1"/>
    <property type="match status" value="1"/>
</dbReference>
<proteinExistence type="inferred from homology"/>
<keyword evidence="4" id="KW-1003">Cell membrane</keyword>
<comment type="subcellular location">
    <subcellularLocation>
        <location evidence="1">Cell membrane</location>
        <topology evidence="1">Multi-pass membrane protein</topology>
    </subcellularLocation>
</comment>
<evidence type="ECO:0000256" key="7">
    <source>
        <dbReference type="ARBA" id="ARBA00023136"/>
    </source>
</evidence>
<evidence type="ECO:0000256" key="6">
    <source>
        <dbReference type="ARBA" id="ARBA00022989"/>
    </source>
</evidence>
<sequence length="357" mass="38626">MSEPTIRDAVRTLHPGYFALVMATGIMSLAMTYHRVHALSVVLLWVAASAYVLLVALTVARIVTARREFVADLTDPSRGFAMFTFVAATCVLGARLATDGHYGLAFTLLAIGWVAWMVLGYVVPWTAVLGQAVRPVLQRANGTWFIWVVASQSVAVLAAALQPQIAAGRSELALLAVFSWSVGIFLYGAAGIFVAVRLLVYPLLPADLTPSYWVAMGATAITVVAGARIVEMADAPMVAATRGLIAGASVFFWAFGTWLIPPLIAAGIWRHWVHHIPLRYDATLWSVVFPLGMYGVGGHYLGQADQLPIVERIGYIESWIALAVWALTFLAMLHHLFVTLWPGAREVSSAPLKVEGD</sequence>
<dbReference type="Pfam" id="PF03595">
    <property type="entry name" value="SLAC1"/>
    <property type="match status" value="1"/>
</dbReference>
<keyword evidence="6 8" id="KW-1133">Transmembrane helix</keyword>
<dbReference type="RefSeq" id="WP_019347568.1">
    <property type="nucleotide sequence ID" value="NZ_AGSZ01000557.1"/>
</dbReference>
<dbReference type="GO" id="GO:0000319">
    <property type="term" value="F:sulfite transmembrane transporter activity"/>
    <property type="evidence" value="ECO:0007669"/>
    <property type="project" value="TreeGrafter"/>
</dbReference>
<feature type="transmembrane region" description="Helical" evidence="8">
    <location>
        <begin position="12"/>
        <end position="31"/>
    </location>
</feature>
<keyword evidence="5 8" id="KW-0812">Transmembrane</keyword>
<feature type="transmembrane region" description="Helical" evidence="8">
    <location>
        <begin position="38"/>
        <end position="60"/>
    </location>
</feature>
<dbReference type="OrthoDB" id="958273at2"/>
<feature type="transmembrane region" description="Helical" evidence="8">
    <location>
        <begin position="80"/>
        <end position="97"/>
    </location>
</feature>
<feature type="transmembrane region" description="Helical" evidence="8">
    <location>
        <begin position="212"/>
        <end position="231"/>
    </location>
</feature>
<feature type="transmembrane region" description="Helical" evidence="8">
    <location>
        <begin position="144"/>
        <end position="161"/>
    </location>
</feature>
<reference evidence="9 10" key="1">
    <citation type="submission" date="2015-06" db="EMBL/GenBank/DDBJ databases">
        <title>Genome sequence of Mycobacterium conceptionense strain MLE.</title>
        <authorList>
            <person name="Greninger A.L."/>
            <person name="Cunningham G."/>
            <person name="Chiu C.Y."/>
            <person name="Miller S."/>
        </authorList>
    </citation>
    <scope>NUCLEOTIDE SEQUENCE [LARGE SCALE GENOMIC DNA]</scope>
    <source>
        <strain evidence="9 10">MLE</strain>
    </source>
</reference>
<dbReference type="EMBL" id="LFOD01000029">
    <property type="protein sequence ID" value="KMV15550.1"/>
    <property type="molecule type" value="Genomic_DNA"/>
</dbReference>
<comment type="similarity">
    <text evidence="2">Belongs to the tellurite-resistance/dicarboxylate transporter (TDT) family.</text>
</comment>
<dbReference type="PATRIC" id="fig|451644.5.peg.5062"/>
<dbReference type="GO" id="GO:0005886">
    <property type="term" value="C:plasma membrane"/>
    <property type="evidence" value="ECO:0007669"/>
    <property type="project" value="UniProtKB-SubCell"/>
</dbReference>
<evidence type="ECO:0000256" key="8">
    <source>
        <dbReference type="SAM" id="Phobius"/>
    </source>
</evidence>
<evidence type="ECO:0000256" key="1">
    <source>
        <dbReference type="ARBA" id="ARBA00004651"/>
    </source>
</evidence>
<keyword evidence="7 8" id="KW-0472">Membrane</keyword>
<feature type="transmembrane region" description="Helical" evidence="8">
    <location>
        <begin position="284"/>
        <end position="302"/>
    </location>
</feature>
<dbReference type="InterPro" id="IPR038665">
    <property type="entry name" value="Voltage-dep_anion_channel_sf"/>
</dbReference>
<protein>
    <submittedName>
        <fullName evidence="9">Tellurite resistance protein permease</fullName>
    </submittedName>
</protein>
<feature type="transmembrane region" description="Helical" evidence="8">
    <location>
        <begin position="314"/>
        <end position="337"/>
    </location>
</feature>
<evidence type="ECO:0000256" key="4">
    <source>
        <dbReference type="ARBA" id="ARBA00022475"/>
    </source>
</evidence>
<dbReference type="PANTHER" id="PTHR31686">
    <property type="match status" value="1"/>
</dbReference>
<name>A0A0J8U515_9MYCO</name>
<feature type="transmembrane region" description="Helical" evidence="8">
    <location>
        <begin position="243"/>
        <end position="264"/>
    </location>
</feature>
<gene>
    <name evidence="9" type="ORF">ACT17_24570</name>
</gene>
<accession>A0A0J8U515</accession>
<evidence type="ECO:0000256" key="2">
    <source>
        <dbReference type="ARBA" id="ARBA00008566"/>
    </source>
</evidence>
<keyword evidence="3" id="KW-0813">Transport</keyword>
<dbReference type="InterPro" id="IPR004695">
    <property type="entry name" value="SLAC1/Mae1/Ssu1/TehA"/>
</dbReference>
<dbReference type="Proteomes" id="UP000037594">
    <property type="component" value="Unassembled WGS sequence"/>
</dbReference>
<evidence type="ECO:0000313" key="9">
    <source>
        <dbReference type="EMBL" id="KMV15550.1"/>
    </source>
</evidence>
<evidence type="ECO:0000256" key="5">
    <source>
        <dbReference type="ARBA" id="ARBA00022692"/>
    </source>
</evidence>
<organism evidence="9 10">
    <name type="scientific">Mycolicibacterium conceptionense</name>
    <dbReference type="NCBI Taxonomy" id="451644"/>
    <lineage>
        <taxon>Bacteria</taxon>
        <taxon>Bacillati</taxon>
        <taxon>Actinomycetota</taxon>
        <taxon>Actinomycetes</taxon>
        <taxon>Mycobacteriales</taxon>
        <taxon>Mycobacteriaceae</taxon>
        <taxon>Mycolicibacterium</taxon>
    </lineage>
</organism>